<comment type="caution">
    <text evidence="2">The sequence shown here is derived from an EMBL/GenBank/DDBJ whole genome shotgun (WGS) entry which is preliminary data.</text>
</comment>
<evidence type="ECO:0000259" key="1">
    <source>
        <dbReference type="Pfam" id="PF01979"/>
    </source>
</evidence>
<proteinExistence type="predicted"/>
<dbReference type="RefSeq" id="WP_217670449.1">
    <property type="nucleotide sequence ID" value="NZ_JAHRID010000007.1"/>
</dbReference>
<dbReference type="PANTHER" id="PTHR43135:SF3">
    <property type="entry name" value="ALPHA-D-RIBOSE 1-METHYLPHOSPHONATE 5-TRIPHOSPHATE DIPHOSPHATASE"/>
    <property type="match status" value="1"/>
</dbReference>
<dbReference type="InterPro" id="IPR051781">
    <property type="entry name" value="Metallo-dep_Hydrolase"/>
</dbReference>
<dbReference type="PANTHER" id="PTHR43135">
    <property type="entry name" value="ALPHA-D-RIBOSE 1-METHYLPHOSPHONATE 5-TRIPHOSPHATE DIPHOSPHATASE"/>
    <property type="match status" value="1"/>
</dbReference>
<name>A0ABS6MND8_9GAMM</name>
<dbReference type="InterPro" id="IPR006680">
    <property type="entry name" value="Amidohydro-rel"/>
</dbReference>
<feature type="domain" description="Amidohydrolase-related" evidence="1">
    <location>
        <begin position="92"/>
        <end position="418"/>
    </location>
</feature>
<dbReference type="Pfam" id="PF01979">
    <property type="entry name" value="Amidohydro_1"/>
    <property type="match status" value="1"/>
</dbReference>
<sequence length="593" mass="63405">MKKLVVMIIAALLVMFFLLLPEPESEAAPELTAASPAELTDNSFILGPVKLFDGEKWRDERFAEITNGRVQQLYLNKPDSALPWVDGNNQWLIPGLIDAHVHVWGDALEQTLNFGVTTVLDMFGDHQFLAAQKATRASTAQTNKADIYGAGTLVTAAKGHGTQYGRAIPVIENAGQASEFVAARLKEGSDFIKIVYTSDKALRRFRPSIDLATLTAVIAEAKAQGVLAVVHIADLPSAEEAIAAGADGLVHSFFSEPVSNELLQLTASEQRFIIPTMAVMEGMLAGKINEELLLNAPPAALTPAAISSLTERFSHSPIPADRYQLLANNTKQMADAGILLLAGSDAPNPNTAHGVSLIVEMVLLQRAGVPVLKVLQSASSAPAKAFGLSQVGYLRPGYKADMVLLAKDPMADLTTLLAPQAIWKNGWLHQPELPAETAKMAGGLIADFNTDLSAHSGGFAASSDSMMQGNSSAEIVVQQGVLAVEGVIRPGFAYPWAGVAWQTGNNMENGSDFSDISAIRFKIRGTPGQYRLDAFSAGSFMPVSHHFTVSADWQTIEVPLSAFSGLNTDAVSMLLWNGPQGEFSFELDEITLL</sequence>
<evidence type="ECO:0000313" key="2">
    <source>
        <dbReference type="EMBL" id="MBV2130329.1"/>
    </source>
</evidence>
<accession>A0ABS6MND8</accession>
<dbReference type="Proteomes" id="UP000704611">
    <property type="component" value="Unassembled WGS sequence"/>
</dbReference>
<keyword evidence="3" id="KW-1185">Reference proteome</keyword>
<protein>
    <submittedName>
        <fullName evidence="2">CIA30 family protein</fullName>
    </submittedName>
</protein>
<dbReference type="EMBL" id="JAHRID010000007">
    <property type="protein sequence ID" value="MBV2130329.1"/>
    <property type="molecule type" value="Genomic_DNA"/>
</dbReference>
<reference evidence="2 3" key="1">
    <citation type="submission" date="2021-06" db="EMBL/GenBank/DDBJ databases">
        <title>Rheinheimera indica sp. nov., isolated from deep-sea sediment.</title>
        <authorList>
            <person name="Wang Z."/>
            <person name="Zhang X.-Y."/>
        </authorList>
    </citation>
    <scope>NUCLEOTIDE SEQUENCE [LARGE SCALE GENOMIC DNA]</scope>
    <source>
        <strain evidence="2 3">SM2107</strain>
    </source>
</reference>
<organism evidence="2 3">
    <name type="scientific">Arsukibacterium indicum</name>
    <dbReference type="NCBI Taxonomy" id="2848612"/>
    <lineage>
        <taxon>Bacteria</taxon>
        <taxon>Pseudomonadati</taxon>
        <taxon>Pseudomonadota</taxon>
        <taxon>Gammaproteobacteria</taxon>
        <taxon>Chromatiales</taxon>
        <taxon>Chromatiaceae</taxon>
        <taxon>Arsukibacterium</taxon>
    </lineage>
</organism>
<gene>
    <name evidence="2" type="ORF">KQY15_14635</name>
</gene>
<evidence type="ECO:0000313" key="3">
    <source>
        <dbReference type="Proteomes" id="UP000704611"/>
    </source>
</evidence>